<dbReference type="Proteomes" id="UP000297322">
    <property type="component" value="Unassembled WGS sequence"/>
</dbReference>
<protein>
    <recommendedName>
        <fullName evidence="3">histidine kinase</fullName>
        <ecNumber evidence="3">2.7.13.3</ecNumber>
    </recommendedName>
</protein>
<sequence length="128" mass="14006">QVIQVAQDMAARRAMARDLALRTAGPIALLAPLLALAVWWAVSGSLAPVERVRRQLAKRQADDLSPVNAGALPDEVRPMVDELNLLFERVRQAFEAQQHFVADAAHELRSPLAALKLQLQGLQRAGTE</sequence>
<comment type="subcellular location">
    <subcellularLocation>
        <location evidence="2">Membrane</location>
        <topology evidence="2">Multi-pass membrane protein</topology>
    </subcellularLocation>
</comment>
<dbReference type="Pfam" id="PF00512">
    <property type="entry name" value="HisKA"/>
    <property type="match status" value="1"/>
</dbReference>
<keyword evidence="5" id="KW-0808">Transferase</keyword>
<feature type="non-terminal residue" evidence="11">
    <location>
        <position position="128"/>
    </location>
</feature>
<accession>A0A4Y9SZE8</accession>
<dbReference type="AlphaFoldDB" id="A0A4Y9SZE8"/>
<dbReference type="GO" id="GO:0005886">
    <property type="term" value="C:plasma membrane"/>
    <property type="evidence" value="ECO:0007669"/>
    <property type="project" value="TreeGrafter"/>
</dbReference>
<comment type="catalytic activity">
    <reaction evidence="1">
        <text>ATP + protein L-histidine = ADP + protein N-phospho-L-histidine.</text>
        <dbReference type="EC" id="2.7.13.3"/>
    </reaction>
</comment>
<evidence type="ECO:0000313" key="12">
    <source>
        <dbReference type="Proteomes" id="UP000297322"/>
    </source>
</evidence>
<dbReference type="InterPro" id="IPR003661">
    <property type="entry name" value="HisK_dim/P_dom"/>
</dbReference>
<dbReference type="Gene3D" id="1.10.287.130">
    <property type="match status" value="1"/>
</dbReference>
<evidence type="ECO:0000259" key="10">
    <source>
        <dbReference type="PROSITE" id="PS50885"/>
    </source>
</evidence>
<keyword evidence="8 9" id="KW-0472">Membrane</keyword>
<dbReference type="CDD" id="cd00082">
    <property type="entry name" value="HisKA"/>
    <property type="match status" value="1"/>
</dbReference>
<keyword evidence="6 11" id="KW-0418">Kinase</keyword>
<evidence type="ECO:0000256" key="7">
    <source>
        <dbReference type="ARBA" id="ARBA00023012"/>
    </source>
</evidence>
<dbReference type="RefSeq" id="WP_317617145.1">
    <property type="nucleotide sequence ID" value="NZ_SPVI01000331.1"/>
</dbReference>
<feature type="domain" description="HAMP" evidence="10">
    <location>
        <begin position="43"/>
        <end position="95"/>
    </location>
</feature>
<dbReference type="InterPro" id="IPR050428">
    <property type="entry name" value="TCS_sensor_his_kinase"/>
</dbReference>
<dbReference type="PANTHER" id="PTHR45436:SF15">
    <property type="entry name" value="SENSOR HISTIDINE KINASE CUSS"/>
    <property type="match status" value="1"/>
</dbReference>
<keyword evidence="9" id="KW-0812">Transmembrane</keyword>
<evidence type="ECO:0000256" key="8">
    <source>
        <dbReference type="ARBA" id="ARBA00023136"/>
    </source>
</evidence>
<keyword evidence="9" id="KW-1133">Transmembrane helix</keyword>
<evidence type="ECO:0000256" key="4">
    <source>
        <dbReference type="ARBA" id="ARBA00022553"/>
    </source>
</evidence>
<evidence type="ECO:0000256" key="5">
    <source>
        <dbReference type="ARBA" id="ARBA00022679"/>
    </source>
</evidence>
<evidence type="ECO:0000256" key="1">
    <source>
        <dbReference type="ARBA" id="ARBA00000085"/>
    </source>
</evidence>
<feature type="transmembrane region" description="Helical" evidence="9">
    <location>
        <begin position="27"/>
        <end position="49"/>
    </location>
</feature>
<feature type="non-terminal residue" evidence="11">
    <location>
        <position position="1"/>
    </location>
</feature>
<evidence type="ECO:0000313" key="11">
    <source>
        <dbReference type="EMBL" id="TFW32091.1"/>
    </source>
</evidence>
<dbReference type="EC" id="2.7.13.3" evidence="3"/>
<evidence type="ECO:0000256" key="3">
    <source>
        <dbReference type="ARBA" id="ARBA00012438"/>
    </source>
</evidence>
<dbReference type="InterPro" id="IPR036097">
    <property type="entry name" value="HisK_dim/P_sf"/>
</dbReference>
<dbReference type="SUPFAM" id="SSF47384">
    <property type="entry name" value="Homodimeric domain of signal transducing histidine kinase"/>
    <property type="match status" value="1"/>
</dbReference>
<proteinExistence type="predicted"/>
<name>A0A4Y9SZE8_PSEFL</name>
<comment type="caution">
    <text evidence="11">The sequence shown here is derived from an EMBL/GenBank/DDBJ whole genome shotgun (WGS) entry which is preliminary data.</text>
</comment>
<keyword evidence="4" id="KW-0597">Phosphoprotein</keyword>
<evidence type="ECO:0000256" key="9">
    <source>
        <dbReference type="SAM" id="Phobius"/>
    </source>
</evidence>
<keyword evidence="7" id="KW-0902">Two-component regulatory system</keyword>
<dbReference type="PANTHER" id="PTHR45436">
    <property type="entry name" value="SENSOR HISTIDINE KINASE YKOH"/>
    <property type="match status" value="1"/>
</dbReference>
<evidence type="ECO:0000256" key="2">
    <source>
        <dbReference type="ARBA" id="ARBA00004141"/>
    </source>
</evidence>
<gene>
    <name evidence="11" type="ORF">E4T65_30445</name>
</gene>
<dbReference type="GO" id="GO:0000155">
    <property type="term" value="F:phosphorelay sensor kinase activity"/>
    <property type="evidence" value="ECO:0007669"/>
    <property type="project" value="InterPro"/>
</dbReference>
<dbReference type="InterPro" id="IPR003660">
    <property type="entry name" value="HAMP_dom"/>
</dbReference>
<dbReference type="EMBL" id="SPVI01000331">
    <property type="protein sequence ID" value="TFW32091.1"/>
    <property type="molecule type" value="Genomic_DNA"/>
</dbReference>
<evidence type="ECO:0000256" key="6">
    <source>
        <dbReference type="ARBA" id="ARBA00022777"/>
    </source>
</evidence>
<dbReference type="PROSITE" id="PS50885">
    <property type="entry name" value="HAMP"/>
    <property type="match status" value="1"/>
</dbReference>
<organism evidence="11 12">
    <name type="scientific">Pseudomonas fluorescens</name>
    <dbReference type="NCBI Taxonomy" id="294"/>
    <lineage>
        <taxon>Bacteria</taxon>
        <taxon>Pseudomonadati</taxon>
        <taxon>Pseudomonadota</taxon>
        <taxon>Gammaproteobacteria</taxon>
        <taxon>Pseudomonadales</taxon>
        <taxon>Pseudomonadaceae</taxon>
        <taxon>Pseudomonas</taxon>
    </lineage>
</organism>
<reference evidence="11 12" key="1">
    <citation type="submission" date="2019-03" db="EMBL/GenBank/DDBJ databases">
        <title>Biocontrol and xenobiotic degradation properties of endophytic Pseudomonas fluorescens strain BRZ63.</title>
        <authorList>
            <person name="Chlebek D.A."/>
            <person name="Pinski A."/>
            <person name="Zur J.P."/>
            <person name="Michalska J."/>
            <person name="Hupert-Kocurek K.T."/>
        </authorList>
    </citation>
    <scope>NUCLEOTIDE SEQUENCE [LARGE SCALE GENOMIC DNA]</scope>
    <source>
        <strain evidence="11 12">BRZ63</strain>
    </source>
</reference>